<dbReference type="GO" id="GO:0070897">
    <property type="term" value="P:transcription preinitiation complex assembly"/>
    <property type="evidence" value="ECO:0007669"/>
    <property type="project" value="InterPro"/>
</dbReference>
<keyword evidence="2" id="KW-0804">Transcription</keyword>
<organism evidence="5 6">
    <name type="scientific">Dillenia turbinata</name>
    <dbReference type="NCBI Taxonomy" id="194707"/>
    <lineage>
        <taxon>Eukaryota</taxon>
        <taxon>Viridiplantae</taxon>
        <taxon>Streptophyta</taxon>
        <taxon>Embryophyta</taxon>
        <taxon>Tracheophyta</taxon>
        <taxon>Spermatophyta</taxon>
        <taxon>Magnoliopsida</taxon>
        <taxon>eudicotyledons</taxon>
        <taxon>Gunneridae</taxon>
        <taxon>Pentapetalae</taxon>
        <taxon>Dilleniales</taxon>
        <taxon>Dilleniaceae</taxon>
        <taxon>Dillenia</taxon>
    </lineage>
</organism>
<dbReference type="Pfam" id="PF08271">
    <property type="entry name" value="Zn_Ribbon_TF"/>
    <property type="match status" value="1"/>
</dbReference>
<dbReference type="Gene3D" id="1.10.472.170">
    <property type="match status" value="1"/>
</dbReference>
<keyword evidence="6" id="KW-1185">Reference proteome</keyword>
<dbReference type="GO" id="GO:0005634">
    <property type="term" value="C:nucleus"/>
    <property type="evidence" value="ECO:0007669"/>
    <property type="project" value="TreeGrafter"/>
</dbReference>
<reference evidence="5 6" key="1">
    <citation type="submission" date="2023-12" db="EMBL/GenBank/DDBJ databases">
        <title>A high-quality genome assembly for Dillenia turbinata (Dilleniales).</title>
        <authorList>
            <person name="Chanderbali A."/>
        </authorList>
    </citation>
    <scope>NUCLEOTIDE SEQUENCE [LARGE SCALE GENOMIC DNA]</scope>
    <source>
        <strain evidence="5">LSX21</strain>
        <tissue evidence="5">Leaf</tissue>
    </source>
</reference>
<dbReference type="PANTHER" id="PTHR11618">
    <property type="entry name" value="TRANSCRIPTION INITIATION FACTOR IIB-RELATED"/>
    <property type="match status" value="1"/>
</dbReference>
<evidence type="ECO:0000256" key="3">
    <source>
        <dbReference type="PROSITE-ProRule" id="PRU00469"/>
    </source>
</evidence>
<evidence type="ECO:0000259" key="4">
    <source>
        <dbReference type="PROSITE" id="PS51134"/>
    </source>
</evidence>
<evidence type="ECO:0000313" key="5">
    <source>
        <dbReference type="EMBL" id="KAK6937185.1"/>
    </source>
</evidence>
<evidence type="ECO:0000313" key="6">
    <source>
        <dbReference type="Proteomes" id="UP001370490"/>
    </source>
</evidence>
<protein>
    <submittedName>
        <fullName evidence="5">Zinc finger, TFIIB-type</fullName>
    </submittedName>
</protein>
<evidence type="ECO:0000256" key="2">
    <source>
        <dbReference type="ARBA" id="ARBA00023163"/>
    </source>
</evidence>
<dbReference type="Proteomes" id="UP001370490">
    <property type="component" value="Unassembled WGS sequence"/>
</dbReference>
<gene>
    <name evidence="5" type="ORF">RJ641_034215</name>
</gene>
<dbReference type="InterPro" id="IPR013137">
    <property type="entry name" value="Znf_TFIIB"/>
</dbReference>
<keyword evidence="3" id="KW-0862">Zinc</keyword>
<keyword evidence="3" id="KW-0479">Metal-binding</keyword>
<dbReference type="AlphaFoldDB" id="A0AAN8ZK78"/>
<accession>A0AAN8ZK78</accession>
<proteinExistence type="predicted"/>
<dbReference type="PANTHER" id="PTHR11618:SF78">
    <property type="entry name" value="TRANSCRIPTION INITIATION FACTOR IIB-2"/>
    <property type="match status" value="1"/>
</dbReference>
<dbReference type="InterPro" id="IPR000812">
    <property type="entry name" value="TFIIB"/>
</dbReference>
<dbReference type="GO" id="GO:0017025">
    <property type="term" value="F:TBP-class protein binding"/>
    <property type="evidence" value="ECO:0007669"/>
    <property type="project" value="TreeGrafter"/>
</dbReference>
<dbReference type="EMBL" id="JBAMMX010000007">
    <property type="protein sequence ID" value="KAK6937185.1"/>
    <property type="molecule type" value="Genomic_DNA"/>
</dbReference>
<comment type="caution">
    <text evidence="5">The sequence shown here is derived from an EMBL/GenBank/DDBJ whole genome shotgun (WGS) entry which is preliminary data.</text>
</comment>
<name>A0AAN8ZK78_9MAGN</name>
<evidence type="ECO:0000256" key="1">
    <source>
        <dbReference type="ARBA" id="ARBA00023015"/>
    </source>
</evidence>
<sequence length="239" mass="26772">MGDSYCPDCKKSTEAVLDHAAGDTVCSECGLVLEAHSVDETTEWRNFSNYPVRVGGLRRPRLSTIISGGNTQADVSLGRWHNHGSNHDRSLILAFKSIAIMADSHMLTKVTARSIGCIGDDKVVVKYSRLIVSSPTVGNQPQHVCFEFLQKRHLLITWRTSHTTLCLGIGGTRTATVPYLYAVMPWPGECYVTCGTISFGELVHLGRRQLRAEFPMEIYLPNFKMDHHRLCLEPNWKRL</sequence>
<feature type="domain" description="TFIIB-type" evidence="4">
    <location>
        <begin position="2"/>
        <end position="34"/>
    </location>
</feature>
<dbReference type="GO" id="GO:0008270">
    <property type="term" value="F:zinc ion binding"/>
    <property type="evidence" value="ECO:0007669"/>
    <property type="project" value="UniProtKB-KW"/>
</dbReference>
<dbReference type="SUPFAM" id="SSF57783">
    <property type="entry name" value="Zinc beta-ribbon"/>
    <property type="match status" value="1"/>
</dbReference>
<keyword evidence="1" id="KW-0805">Transcription regulation</keyword>
<dbReference type="PRINTS" id="PR00685">
    <property type="entry name" value="TIFACTORIIB"/>
</dbReference>
<dbReference type="PROSITE" id="PS51134">
    <property type="entry name" value="ZF_TFIIB"/>
    <property type="match status" value="1"/>
</dbReference>
<keyword evidence="3" id="KW-0863">Zinc-finger</keyword>
<dbReference type="GO" id="GO:0097550">
    <property type="term" value="C:transcription preinitiation complex"/>
    <property type="evidence" value="ECO:0007669"/>
    <property type="project" value="TreeGrafter"/>
</dbReference>